<evidence type="ECO:0000313" key="2">
    <source>
        <dbReference type="EMBL" id="KAL1540680.1"/>
    </source>
</evidence>
<reference evidence="2 3" key="1">
    <citation type="submission" date="2024-06" db="EMBL/GenBank/DDBJ databases">
        <title>A chromosome level genome sequence of Diviner's sage (Salvia divinorum).</title>
        <authorList>
            <person name="Ford S.A."/>
            <person name="Ro D.-K."/>
            <person name="Ness R.W."/>
            <person name="Phillips M.A."/>
        </authorList>
    </citation>
    <scope>NUCLEOTIDE SEQUENCE [LARGE SCALE GENOMIC DNA]</scope>
    <source>
        <strain evidence="2">SAF-2024a</strain>
        <tissue evidence="2">Leaf</tissue>
    </source>
</reference>
<proteinExistence type="predicted"/>
<organism evidence="2 3">
    <name type="scientific">Salvia divinorum</name>
    <name type="common">Maria pastora</name>
    <name type="synonym">Diviner's sage</name>
    <dbReference type="NCBI Taxonomy" id="28513"/>
    <lineage>
        <taxon>Eukaryota</taxon>
        <taxon>Viridiplantae</taxon>
        <taxon>Streptophyta</taxon>
        <taxon>Embryophyta</taxon>
        <taxon>Tracheophyta</taxon>
        <taxon>Spermatophyta</taxon>
        <taxon>Magnoliopsida</taxon>
        <taxon>eudicotyledons</taxon>
        <taxon>Gunneridae</taxon>
        <taxon>Pentapetalae</taxon>
        <taxon>asterids</taxon>
        <taxon>lamiids</taxon>
        <taxon>Lamiales</taxon>
        <taxon>Lamiaceae</taxon>
        <taxon>Nepetoideae</taxon>
        <taxon>Mentheae</taxon>
        <taxon>Salviinae</taxon>
        <taxon>Salvia</taxon>
        <taxon>Salvia subgen. Calosphace</taxon>
    </lineage>
</organism>
<name>A0ABD1GAB0_SALDI</name>
<gene>
    <name evidence="2" type="ORF">AAHA92_24994</name>
</gene>
<keyword evidence="3" id="KW-1185">Reference proteome</keyword>
<evidence type="ECO:0000256" key="1">
    <source>
        <dbReference type="SAM" id="MobiDB-lite"/>
    </source>
</evidence>
<dbReference type="Proteomes" id="UP001567538">
    <property type="component" value="Unassembled WGS sequence"/>
</dbReference>
<sequence length="202" mass="22651">MSEDSSAESSGVLLGRPFLRTAKTLIDVCEGTICLDYHGEKYTFSINEAMRKPMDVENLHSIDVVAPLVQEFLEELFLNERLEGAIKHNEIEAEVENWYEAMQKNDLTDQEISEAIINFCRAQGSDGSSQPAQLASAERALDEADKNPLPQGERSTTELKKLPPGMKYAYLGEEETMPVIINSQLKEDELMKVLKRNQKAIG</sequence>
<evidence type="ECO:0000313" key="3">
    <source>
        <dbReference type="Proteomes" id="UP001567538"/>
    </source>
</evidence>
<comment type="caution">
    <text evidence="2">The sequence shown here is derived from an EMBL/GenBank/DDBJ whole genome shotgun (WGS) entry which is preliminary data.</text>
</comment>
<protein>
    <submittedName>
        <fullName evidence="2">Uncharacterized protein</fullName>
    </submittedName>
</protein>
<accession>A0ABD1GAB0</accession>
<feature type="region of interest" description="Disordered" evidence="1">
    <location>
        <begin position="123"/>
        <end position="161"/>
    </location>
</feature>
<dbReference type="AlphaFoldDB" id="A0ABD1GAB0"/>
<dbReference type="EMBL" id="JBEAFC010000009">
    <property type="protein sequence ID" value="KAL1540680.1"/>
    <property type="molecule type" value="Genomic_DNA"/>
</dbReference>